<gene>
    <name evidence="1" type="ORF">ACJMK2_041942</name>
</gene>
<dbReference type="EMBL" id="JBJQND010000008">
    <property type="protein sequence ID" value="KAL3869235.1"/>
    <property type="molecule type" value="Genomic_DNA"/>
</dbReference>
<protein>
    <recommendedName>
        <fullName evidence="3">NADH dehydrogenase [ubiquinone] 1 beta subcomplex subunit 6</fullName>
    </recommendedName>
</protein>
<dbReference type="InterPro" id="IPR019174">
    <property type="entry name" value="NADH_DH_b-subcmplx_su6"/>
</dbReference>
<evidence type="ECO:0008006" key="3">
    <source>
        <dbReference type="Google" id="ProtNLM"/>
    </source>
</evidence>
<dbReference type="Proteomes" id="UP001634394">
    <property type="component" value="Unassembled WGS sequence"/>
</dbReference>
<proteinExistence type="predicted"/>
<sequence length="197" mass="23378">MAGDSSLGTGSELEPAKEKKWQLEKRIKEQHIKRKSRFLPFSIEPMPYERQRLAEPMTDEDRFLRKQWLKDQILSPKEPRHVEALEPRNIFRRIYGYPADLIYKALLPVVGETTAGVGRVLIPRLLLSCGVLYYWYYCIKYAPSDWTRLKGWYMYTTRQKAYTFDERPPEKDHDDFFDKGFKTRTCLKDGKTSFVSH</sequence>
<comment type="caution">
    <text evidence="1">The sequence shown here is derived from an EMBL/GenBank/DDBJ whole genome shotgun (WGS) entry which is preliminary data.</text>
</comment>
<accession>A0ABD3W6S6</accession>
<organism evidence="1 2">
    <name type="scientific">Sinanodonta woodiana</name>
    <name type="common">Chinese pond mussel</name>
    <name type="synonym">Anodonta woodiana</name>
    <dbReference type="NCBI Taxonomy" id="1069815"/>
    <lineage>
        <taxon>Eukaryota</taxon>
        <taxon>Metazoa</taxon>
        <taxon>Spiralia</taxon>
        <taxon>Lophotrochozoa</taxon>
        <taxon>Mollusca</taxon>
        <taxon>Bivalvia</taxon>
        <taxon>Autobranchia</taxon>
        <taxon>Heteroconchia</taxon>
        <taxon>Palaeoheterodonta</taxon>
        <taxon>Unionida</taxon>
        <taxon>Unionoidea</taxon>
        <taxon>Unionidae</taxon>
        <taxon>Unioninae</taxon>
        <taxon>Sinanodonta</taxon>
    </lineage>
</organism>
<name>A0ABD3W6S6_SINWO</name>
<evidence type="ECO:0000313" key="2">
    <source>
        <dbReference type="Proteomes" id="UP001634394"/>
    </source>
</evidence>
<dbReference type="PANTHER" id="PTHR21106:SF2">
    <property type="entry name" value="NADH DEHYDROGENASE [UBIQUINONE] 1 BETA SUBCOMPLEX SUBUNIT 6"/>
    <property type="match status" value="1"/>
</dbReference>
<dbReference type="AlphaFoldDB" id="A0ABD3W6S6"/>
<evidence type="ECO:0000313" key="1">
    <source>
        <dbReference type="EMBL" id="KAL3869235.1"/>
    </source>
</evidence>
<dbReference type="PANTHER" id="PTHR21106">
    <property type="entry name" value="NADH DEHYDROGENASE [UBIQUINONE] 1 BETA SUBCOMPLEX SUBUNIT 6"/>
    <property type="match status" value="1"/>
</dbReference>
<dbReference type="Pfam" id="PF09782">
    <property type="entry name" value="NDUF_B6"/>
    <property type="match status" value="1"/>
</dbReference>
<reference evidence="1 2" key="1">
    <citation type="submission" date="2024-11" db="EMBL/GenBank/DDBJ databases">
        <title>Chromosome-level genome assembly of the freshwater bivalve Anodonta woodiana.</title>
        <authorList>
            <person name="Chen X."/>
        </authorList>
    </citation>
    <scope>NUCLEOTIDE SEQUENCE [LARGE SCALE GENOMIC DNA]</scope>
    <source>
        <strain evidence="1">MN2024</strain>
        <tissue evidence="1">Gills</tissue>
    </source>
</reference>
<keyword evidence="2" id="KW-1185">Reference proteome</keyword>